<name>A0A4U0VPB3_9PEZI</name>
<dbReference type="GO" id="GO:0005737">
    <property type="term" value="C:cytoplasm"/>
    <property type="evidence" value="ECO:0007669"/>
    <property type="project" value="TreeGrafter"/>
</dbReference>
<reference evidence="7 8" key="1">
    <citation type="submission" date="2017-03" db="EMBL/GenBank/DDBJ databases">
        <title>Genomes of endolithic fungi from Antarctica.</title>
        <authorList>
            <person name="Coleine C."/>
            <person name="Masonjones S."/>
            <person name="Stajich J.E."/>
        </authorList>
    </citation>
    <scope>NUCLEOTIDE SEQUENCE [LARGE SCALE GENOMIC DNA]</scope>
    <source>
        <strain evidence="7 8">CCFEE 5187</strain>
    </source>
</reference>
<evidence type="ECO:0000256" key="4">
    <source>
        <dbReference type="PROSITE-ProRule" id="PRU00508"/>
    </source>
</evidence>
<dbReference type="PANTHER" id="PTHR13513">
    <property type="entry name" value="E3 UBIQUITIN-PROTEIN LIGASE UBR7"/>
    <property type="match status" value="1"/>
</dbReference>
<dbReference type="STRING" id="331657.A0A4U0VPB3"/>
<evidence type="ECO:0000256" key="1">
    <source>
        <dbReference type="ARBA" id="ARBA00022723"/>
    </source>
</evidence>
<keyword evidence="1" id="KW-0479">Metal-binding</keyword>
<protein>
    <recommendedName>
        <fullName evidence="6">UBR-type domain-containing protein</fullName>
    </recommendedName>
</protein>
<evidence type="ECO:0000313" key="8">
    <source>
        <dbReference type="Proteomes" id="UP000308768"/>
    </source>
</evidence>
<dbReference type="InterPro" id="IPR047506">
    <property type="entry name" value="UBR7-like_UBR-box"/>
</dbReference>
<dbReference type="Pfam" id="PF02207">
    <property type="entry name" value="zf-UBR"/>
    <property type="match status" value="1"/>
</dbReference>
<proteinExistence type="predicted"/>
<organism evidence="7 8">
    <name type="scientific">Cryomyces minteri</name>
    <dbReference type="NCBI Taxonomy" id="331657"/>
    <lineage>
        <taxon>Eukaryota</taxon>
        <taxon>Fungi</taxon>
        <taxon>Dikarya</taxon>
        <taxon>Ascomycota</taxon>
        <taxon>Pezizomycotina</taxon>
        <taxon>Dothideomycetes</taxon>
        <taxon>Dothideomycetes incertae sedis</taxon>
        <taxon>Cryomyces</taxon>
    </lineage>
</organism>
<evidence type="ECO:0000256" key="2">
    <source>
        <dbReference type="ARBA" id="ARBA00022771"/>
    </source>
</evidence>
<accession>A0A4U0VPB3</accession>
<evidence type="ECO:0000313" key="7">
    <source>
        <dbReference type="EMBL" id="TKA50872.1"/>
    </source>
</evidence>
<dbReference type="InterPro" id="IPR040204">
    <property type="entry name" value="UBR7"/>
</dbReference>
<gene>
    <name evidence="7" type="ORF">B0A49_11947</name>
</gene>
<dbReference type="GO" id="GO:0008270">
    <property type="term" value="F:zinc ion binding"/>
    <property type="evidence" value="ECO:0007669"/>
    <property type="project" value="UniProtKB-KW"/>
</dbReference>
<keyword evidence="8" id="KW-1185">Reference proteome</keyword>
<dbReference type="SMART" id="SM00396">
    <property type="entry name" value="ZnF_UBR1"/>
    <property type="match status" value="1"/>
</dbReference>
<dbReference type="PROSITE" id="PS51157">
    <property type="entry name" value="ZF_UBR"/>
    <property type="match status" value="1"/>
</dbReference>
<feature type="domain" description="UBR-type" evidence="6">
    <location>
        <begin position="55"/>
        <end position="133"/>
    </location>
</feature>
<keyword evidence="2" id="KW-0863">Zinc-finger</keyword>
<keyword evidence="3" id="KW-0862">Zinc</keyword>
<dbReference type="OrthoDB" id="10262564at2759"/>
<feature type="compositionally biased region" description="Basic and acidic residues" evidence="5">
    <location>
        <begin position="543"/>
        <end position="564"/>
    </location>
</feature>
<dbReference type="Proteomes" id="UP000308768">
    <property type="component" value="Unassembled WGS sequence"/>
</dbReference>
<feature type="compositionally biased region" description="Polar residues" evidence="5">
    <location>
        <begin position="21"/>
        <end position="30"/>
    </location>
</feature>
<feature type="region of interest" description="Disordered" evidence="5">
    <location>
        <begin position="533"/>
        <end position="564"/>
    </location>
</feature>
<dbReference type="EMBL" id="NAJN01002583">
    <property type="protein sequence ID" value="TKA50872.1"/>
    <property type="molecule type" value="Genomic_DNA"/>
</dbReference>
<comment type="caution">
    <text evidence="7">The sequence shown here is derived from an EMBL/GenBank/DDBJ whole genome shotgun (WGS) entry which is preliminary data.</text>
</comment>
<feature type="zinc finger region" description="UBR-type" evidence="4">
    <location>
        <begin position="55"/>
        <end position="133"/>
    </location>
</feature>
<evidence type="ECO:0000256" key="3">
    <source>
        <dbReference type="ARBA" id="ARBA00022833"/>
    </source>
</evidence>
<dbReference type="AlphaFoldDB" id="A0A4U0VPB3"/>
<feature type="region of interest" description="Disordered" evidence="5">
    <location>
        <begin position="218"/>
        <end position="249"/>
    </location>
</feature>
<evidence type="ECO:0000256" key="5">
    <source>
        <dbReference type="SAM" id="MobiDB-lite"/>
    </source>
</evidence>
<dbReference type="InterPro" id="IPR003126">
    <property type="entry name" value="Znf_UBR"/>
</dbReference>
<feature type="region of interest" description="Disordered" evidence="5">
    <location>
        <begin position="1"/>
        <end position="30"/>
    </location>
</feature>
<dbReference type="CDD" id="cd19677">
    <property type="entry name" value="UBR-box_UBR7"/>
    <property type="match status" value="1"/>
</dbReference>
<dbReference type="GO" id="GO:0061630">
    <property type="term" value="F:ubiquitin protein ligase activity"/>
    <property type="evidence" value="ECO:0007669"/>
    <property type="project" value="InterPro"/>
</dbReference>
<feature type="region of interest" description="Disordered" evidence="5">
    <location>
        <begin position="325"/>
        <end position="394"/>
    </location>
</feature>
<evidence type="ECO:0000259" key="6">
    <source>
        <dbReference type="PROSITE" id="PS51157"/>
    </source>
</evidence>
<dbReference type="PANTHER" id="PTHR13513:SF9">
    <property type="entry name" value="E3 UBIQUITIN-PROTEIN LIGASE UBR7-RELATED"/>
    <property type="match status" value="1"/>
</dbReference>
<sequence length="564" mass="60470">MAESVATALNGDSKLVPRSDSIPQASETSQTAQDYIATQLQLEADAREALPYQFDTCTRPLGPLRQPIFSCLTCNPPPNSPSDPYHPAGVCYSCSISCHGEHTLVELFNKRNFVCDCGTTRLPSTSPCALRINETTKAKGGVIGETPAEGNSYNQNFANRFCGCGEVYDAHTEKGTMFQCLGLGKSEEGGCGEDWWHPECVLGLPRTWHESLETTAQEQNAGEAQIPRKTTDTETISAPAGSEPAVELPESVTVTVTSGAAGANQDAAAETLVDEDMLVEDDDPPLPPGFPKEEDFEHFICYKCVNAFPWIKRYAGTPGFLPPVPYGPSRSDTTPAQPSGVAATLTPSEPSSAVDLKKRKATDDEDATVVDPPTLKRQKSESSEMPLPTSNSVVTNSSPLPACRYAALPSSPTYTLSLFLLSSFRPNLCHCALHFPLLPPHPTLLDDEPTYEPPMSDSDVGDGARSVGTGSLLDRGEAALSNIDRVRAIEGVMAYNHVRDKVKAFLKPFAESGRTVGAEDIKEYFEKLRGDAVDGAGAGAGEEGGHGEGKEEGKEDCKREQDGY</sequence>